<feature type="compositionally biased region" description="Basic and acidic residues" evidence="1">
    <location>
        <begin position="1"/>
        <end position="20"/>
    </location>
</feature>
<dbReference type="AlphaFoldDB" id="A0A0B7BH81"/>
<reference evidence="2" key="1">
    <citation type="submission" date="2014-12" db="EMBL/GenBank/DDBJ databases">
        <title>Insight into the proteome of Arion vulgaris.</title>
        <authorList>
            <person name="Aradska J."/>
            <person name="Bulat T."/>
            <person name="Smidak R."/>
            <person name="Sarate P."/>
            <person name="Gangsoo J."/>
            <person name="Sialana F."/>
            <person name="Bilban M."/>
            <person name="Lubec G."/>
        </authorList>
    </citation>
    <scope>NUCLEOTIDE SEQUENCE</scope>
    <source>
        <tissue evidence="2">Skin</tissue>
    </source>
</reference>
<gene>
    <name evidence="2" type="primary">ORF187237</name>
</gene>
<sequence>GHPQHVVEDRHSTTRMEGSNHNKPPKLHAQTHGEQTAILALGKQRASHDTTGRLLEAPIYRKSSNLYRPGNRGWFPGKEADTGSFGRHGEGVRQSGK</sequence>
<feature type="non-terminal residue" evidence="2">
    <location>
        <position position="1"/>
    </location>
</feature>
<feature type="region of interest" description="Disordered" evidence="1">
    <location>
        <begin position="1"/>
        <end position="33"/>
    </location>
</feature>
<feature type="region of interest" description="Disordered" evidence="1">
    <location>
        <begin position="68"/>
        <end position="97"/>
    </location>
</feature>
<dbReference type="EMBL" id="HACG01045377">
    <property type="protein sequence ID" value="CEK92242.1"/>
    <property type="molecule type" value="Transcribed_RNA"/>
</dbReference>
<evidence type="ECO:0000256" key="1">
    <source>
        <dbReference type="SAM" id="MobiDB-lite"/>
    </source>
</evidence>
<accession>A0A0B7BH81</accession>
<feature type="non-terminal residue" evidence="2">
    <location>
        <position position="97"/>
    </location>
</feature>
<protein>
    <submittedName>
        <fullName evidence="2">Uncharacterized protein</fullName>
    </submittedName>
</protein>
<organism evidence="2">
    <name type="scientific">Arion vulgaris</name>
    <dbReference type="NCBI Taxonomy" id="1028688"/>
    <lineage>
        <taxon>Eukaryota</taxon>
        <taxon>Metazoa</taxon>
        <taxon>Spiralia</taxon>
        <taxon>Lophotrochozoa</taxon>
        <taxon>Mollusca</taxon>
        <taxon>Gastropoda</taxon>
        <taxon>Heterobranchia</taxon>
        <taxon>Euthyneura</taxon>
        <taxon>Panpulmonata</taxon>
        <taxon>Eupulmonata</taxon>
        <taxon>Stylommatophora</taxon>
        <taxon>Helicina</taxon>
        <taxon>Arionoidea</taxon>
        <taxon>Arionidae</taxon>
        <taxon>Arion</taxon>
    </lineage>
</organism>
<proteinExistence type="predicted"/>
<name>A0A0B7BH81_9EUPU</name>
<evidence type="ECO:0000313" key="2">
    <source>
        <dbReference type="EMBL" id="CEK92242.1"/>
    </source>
</evidence>